<dbReference type="GO" id="GO:0043524">
    <property type="term" value="P:negative regulation of neuron apoptotic process"/>
    <property type="evidence" value="ECO:0007669"/>
    <property type="project" value="TreeGrafter"/>
</dbReference>
<keyword evidence="3" id="KW-0597">Phosphoprotein</keyword>
<dbReference type="PANTHER" id="PTHR28659:SF3">
    <property type="entry name" value="RETICULOPHAGY REGULATOR 1"/>
    <property type="match status" value="1"/>
</dbReference>
<evidence type="ECO:0000256" key="2">
    <source>
        <dbReference type="ARBA" id="ARBA00006299"/>
    </source>
</evidence>
<evidence type="ECO:0000256" key="7">
    <source>
        <dbReference type="ARBA" id="ARBA00023006"/>
    </source>
</evidence>
<evidence type="ECO:0000256" key="1">
    <source>
        <dbReference type="ARBA" id="ARBA00004477"/>
    </source>
</evidence>
<dbReference type="PANTHER" id="PTHR28659">
    <property type="entry name" value="RETICULON-LIKE PROTEIN"/>
    <property type="match status" value="1"/>
</dbReference>
<evidence type="ECO:0000256" key="9">
    <source>
        <dbReference type="SAM" id="MobiDB-lite"/>
    </source>
</evidence>
<name>A0A8T3D699_9TELE</name>
<dbReference type="InterPro" id="IPR043384">
    <property type="entry name" value="RETREG1/3"/>
</dbReference>
<feature type="region of interest" description="Disordered" evidence="9">
    <location>
        <begin position="370"/>
        <end position="401"/>
    </location>
</feature>
<evidence type="ECO:0000256" key="5">
    <source>
        <dbReference type="ARBA" id="ARBA00022824"/>
    </source>
</evidence>
<gene>
    <name evidence="12" type="ORF">AGOR_G00141380</name>
</gene>
<keyword evidence="7" id="KW-0072">Autophagy</keyword>
<sequence length="439" mass="48598">MAGWRRHGSEDALDRTDEGDAPEGGEYEGKGQQLAGTAMISRMASVITWERPLLTAACFIIVNLGFWFVVLSSWRMYYLLALCLVTMVTVQMVKDVALSRKRGAQLWRRMTEGWGVVLSRPGRENVTDQVSELRTSCRLLLQEMATFKEQSPGKFCLLSCSLCTFCAVLGRCVPGVVISYILVLGVFLWPLLSWDSLFWWVRPALRRLDFGVGAFLQTMRENHAKRMLQNLTEHSEIDLSALCPQVDLSVCKDLSISDTEASDVTWTDGTFNLSEGHTPQTENSEDLDRRSDQEEVFTEGLAEFPSVDNGTNGEDDELSIGLPTPPPVLPGSRLPLLDNEGRTLDLMHQMAGDVIAAAVTATIREHLQACGQPGPTPPQACGQPGPTPLDFAEESDSEGEDFELLDQSELEVLESDQGQEARAKARKPSGFLSKLLRRQ</sequence>
<keyword evidence="13" id="KW-1185">Reference proteome</keyword>
<comment type="caution">
    <text evidence="12">The sequence shown here is derived from an EMBL/GenBank/DDBJ whole genome shotgun (WGS) entry which is preliminary data.</text>
</comment>
<comment type="similarity">
    <text evidence="2">Belongs to the RETREG family.</text>
</comment>
<feature type="transmembrane region" description="Helical" evidence="10">
    <location>
        <begin position="76"/>
        <end position="93"/>
    </location>
</feature>
<protein>
    <recommendedName>
        <fullName evidence="11">RETREG1-3/ARL6IP-like N-terminal reticulon-homology domain-containing protein</fullName>
    </recommendedName>
</protein>
<feature type="compositionally biased region" description="Polar residues" evidence="9">
    <location>
        <begin position="267"/>
        <end position="282"/>
    </location>
</feature>
<evidence type="ECO:0000256" key="6">
    <source>
        <dbReference type="ARBA" id="ARBA00022989"/>
    </source>
</evidence>
<dbReference type="InterPro" id="IPR057282">
    <property type="entry name" value="RETREG1-3-like_RHD"/>
</dbReference>
<keyword evidence="5" id="KW-0256">Endoplasmic reticulum</keyword>
<feature type="region of interest" description="Disordered" evidence="9">
    <location>
        <begin position="1"/>
        <end position="29"/>
    </location>
</feature>
<feature type="transmembrane region" description="Helical" evidence="10">
    <location>
        <begin position="177"/>
        <end position="201"/>
    </location>
</feature>
<dbReference type="OrthoDB" id="10029527at2759"/>
<feature type="compositionally biased region" description="Basic and acidic residues" evidence="9">
    <location>
        <begin position="7"/>
        <end position="18"/>
    </location>
</feature>
<dbReference type="GO" id="GO:0061709">
    <property type="term" value="P:reticulophagy"/>
    <property type="evidence" value="ECO:0007669"/>
    <property type="project" value="InterPro"/>
</dbReference>
<evidence type="ECO:0000259" key="11">
    <source>
        <dbReference type="Pfam" id="PF24456"/>
    </source>
</evidence>
<evidence type="ECO:0000256" key="10">
    <source>
        <dbReference type="SAM" id="Phobius"/>
    </source>
</evidence>
<dbReference type="AlphaFoldDB" id="A0A8T3D699"/>
<feature type="region of interest" description="Disordered" evidence="9">
    <location>
        <begin position="267"/>
        <end position="336"/>
    </location>
</feature>
<accession>A0A8T3D699</accession>
<organism evidence="12 13">
    <name type="scientific">Albula goreensis</name>
    <dbReference type="NCBI Taxonomy" id="1534307"/>
    <lineage>
        <taxon>Eukaryota</taxon>
        <taxon>Metazoa</taxon>
        <taxon>Chordata</taxon>
        <taxon>Craniata</taxon>
        <taxon>Vertebrata</taxon>
        <taxon>Euteleostomi</taxon>
        <taxon>Actinopterygii</taxon>
        <taxon>Neopterygii</taxon>
        <taxon>Teleostei</taxon>
        <taxon>Albuliformes</taxon>
        <taxon>Albulidae</taxon>
        <taxon>Albula</taxon>
    </lineage>
</organism>
<dbReference type="Proteomes" id="UP000829720">
    <property type="component" value="Unassembled WGS sequence"/>
</dbReference>
<keyword evidence="8 10" id="KW-0472">Membrane</keyword>
<feature type="compositionally biased region" description="Acidic residues" evidence="9">
    <location>
        <begin position="391"/>
        <end position="401"/>
    </location>
</feature>
<keyword evidence="4 10" id="KW-0812">Transmembrane</keyword>
<evidence type="ECO:0000313" key="12">
    <source>
        <dbReference type="EMBL" id="KAI1891204.1"/>
    </source>
</evidence>
<feature type="domain" description="RETREG1-3/ARL6IP-like N-terminal reticulon-homology" evidence="11">
    <location>
        <begin position="39"/>
        <end position="212"/>
    </location>
</feature>
<comment type="subcellular location">
    <subcellularLocation>
        <location evidence="1">Endoplasmic reticulum membrane</location>
        <topology evidence="1">Multi-pass membrane protein</topology>
    </subcellularLocation>
</comment>
<evidence type="ECO:0000256" key="3">
    <source>
        <dbReference type="ARBA" id="ARBA00022553"/>
    </source>
</evidence>
<evidence type="ECO:0000256" key="4">
    <source>
        <dbReference type="ARBA" id="ARBA00022692"/>
    </source>
</evidence>
<evidence type="ECO:0000256" key="8">
    <source>
        <dbReference type="ARBA" id="ARBA00023136"/>
    </source>
</evidence>
<feature type="region of interest" description="Disordered" evidence="9">
    <location>
        <begin position="413"/>
        <end position="439"/>
    </location>
</feature>
<dbReference type="GO" id="GO:0005789">
    <property type="term" value="C:endoplasmic reticulum membrane"/>
    <property type="evidence" value="ECO:0007669"/>
    <property type="project" value="UniProtKB-SubCell"/>
</dbReference>
<evidence type="ECO:0000313" key="13">
    <source>
        <dbReference type="Proteomes" id="UP000829720"/>
    </source>
</evidence>
<dbReference type="Pfam" id="PF24456">
    <property type="entry name" value="RHD_RETREG1-3"/>
    <property type="match status" value="1"/>
</dbReference>
<proteinExistence type="inferred from homology"/>
<feature type="transmembrane region" description="Helical" evidence="10">
    <location>
        <begin position="52"/>
        <end position="70"/>
    </location>
</feature>
<keyword evidence="6 10" id="KW-1133">Transmembrane helix</keyword>
<dbReference type="EMBL" id="JAERUA010000013">
    <property type="protein sequence ID" value="KAI1891204.1"/>
    <property type="molecule type" value="Genomic_DNA"/>
</dbReference>
<reference evidence="12" key="1">
    <citation type="submission" date="2021-01" db="EMBL/GenBank/DDBJ databases">
        <authorList>
            <person name="Zahm M."/>
            <person name="Roques C."/>
            <person name="Cabau C."/>
            <person name="Klopp C."/>
            <person name="Donnadieu C."/>
            <person name="Jouanno E."/>
            <person name="Lampietro C."/>
            <person name="Louis A."/>
            <person name="Herpin A."/>
            <person name="Echchiki A."/>
            <person name="Berthelot C."/>
            <person name="Parey E."/>
            <person name="Roest-Crollius H."/>
            <person name="Braasch I."/>
            <person name="Postlethwait J."/>
            <person name="Bobe J."/>
            <person name="Montfort J."/>
            <person name="Bouchez O."/>
            <person name="Begum T."/>
            <person name="Mejri S."/>
            <person name="Adams A."/>
            <person name="Chen W.-J."/>
            <person name="Guiguen Y."/>
        </authorList>
    </citation>
    <scope>NUCLEOTIDE SEQUENCE</scope>
    <source>
        <tissue evidence="12">Blood</tissue>
    </source>
</reference>